<dbReference type="AlphaFoldDB" id="X1J781"/>
<dbReference type="InterPro" id="IPR038084">
    <property type="entry name" value="PduO/GlcC-like_sf"/>
</dbReference>
<feature type="non-terminal residue" evidence="1">
    <location>
        <position position="1"/>
    </location>
</feature>
<evidence type="ECO:0000313" key="1">
    <source>
        <dbReference type="EMBL" id="GAH74189.1"/>
    </source>
</evidence>
<protein>
    <recommendedName>
        <fullName evidence="2">Heme-binding protein</fullName>
    </recommendedName>
</protein>
<accession>X1J781</accession>
<dbReference type="SUPFAM" id="SSF143744">
    <property type="entry name" value="GlcG-like"/>
    <property type="match status" value="1"/>
</dbReference>
<organism evidence="1">
    <name type="scientific">marine sediment metagenome</name>
    <dbReference type="NCBI Taxonomy" id="412755"/>
    <lineage>
        <taxon>unclassified sequences</taxon>
        <taxon>metagenomes</taxon>
        <taxon>ecological metagenomes</taxon>
    </lineage>
</organism>
<evidence type="ECO:0008006" key="2">
    <source>
        <dbReference type="Google" id="ProtNLM"/>
    </source>
</evidence>
<dbReference type="Gene3D" id="3.30.450.150">
    <property type="entry name" value="Haem-degrading domain"/>
    <property type="match status" value="1"/>
</dbReference>
<gene>
    <name evidence="1" type="ORF">S03H2_43928</name>
</gene>
<name>X1J781_9ZZZZ</name>
<reference evidence="1" key="1">
    <citation type="journal article" date="2014" name="Front. Microbiol.">
        <title>High frequency of phylogenetically diverse reductive dehalogenase-homologous genes in deep subseafloor sedimentary metagenomes.</title>
        <authorList>
            <person name="Kawai M."/>
            <person name="Futagami T."/>
            <person name="Toyoda A."/>
            <person name="Takaki Y."/>
            <person name="Nishi S."/>
            <person name="Hori S."/>
            <person name="Arai W."/>
            <person name="Tsubouchi T."/>
            <person name="Morono Y."/>
            <person name="Uchiyama I."/>
            <person name="Ito T."/>
            <person name="Fujiyama A."/>
            <person name="Inagaki F."/>
            <person name="Takami H."/>
        </authorList>
    </citation>
    <scope>NUCLEOTIDE SEQUENCE</scope>
    <source>
        <strain evidence="1">Expedition CK06-06</strain>
    </source>
</reference>
<proteinExistence type="predicted"/>
<sequence length="46" mass="4335">IPGGIPITGDDGEVIGGIGNSGIPSGVGDISDTSVSQAGISAFYDA</sequence>
<comment type="caution">
    <text evidence="1">The sequence shown here is derived from an EMBL/GenBank/DDBJ whole genome shotgun (WGS) entry which is preliminary data.</text>
</comment>
<dbReference type="EMBL" id="BARU01027440">
    <property type="protein sequence ID" value="GAH74189.1"/>
    <property type="molecule type" value="Genomic_DNA"/>
</dbReference>